<keyword evidence="2" id="KW-1185">Reference proteome</keyword>
<accession>A0A2N3LG38</accession>
<dbReference type="RefSeq" id="WP_101355654.1">
    <property type="nucleotide sequence ID" value="NZ_PIQO01000017.1"/>
</dbReference>
<protein>
    <submittedName>
        <fullName evidence="1">Uncharacterized protein</fullName>
    </submittedName>
</protein>
<proteinExistence type="predicted"/>
<gene>
    <name evidence="1" type="ORF">CWO92_18280</name>
</gene>
<evidence type="ECO:0000313" key="1">
    <source>
        <dbReference type="EMBL" id="PKR83514.1"/>
    </source>
</evidence>
<dbReference type="AlphaFoldDB" id="A0A2N3LG38"/>
<dbReference type="Pfam" id="PF10957">
    <property type="entry name" value="Spore_Cse60"/>
    <property type="match status" value="1"/>
</dbReference>
<sequence>MLKTKLIYASTENYGKPNSVYRDIDFNINKFIDEENIDESNLIDIKYSLIGYFHNEEGQLEGSALIVYRK</sequence>
<dbReference type="Proteomes" id="UP000233440">
    <property type="component" value="Unassembled WGS sequence"/>
</dbReference>
<comment type="caution">
    <text evidence="1">The sequence shown here is derived from an EMBL/GenBank/DDBJ whole genome shotgun (WGS) entry which is preliminary data.</text>
</comment>
<organism evidence="1 2">
    <name type="scientific">Heyndrickxia camelliae</name>
    <dbReference type="NCBI Taxonomy" id="1707093"/>
    <lineage>
        <taxon>Bacteria</taxon>
        <taxon>Bacillati</taxon>
        <taxon>Bacillota</taxon>
        <taxon>Bacilli</taxon>
        <taxon>Bacillales</taxon>
        <taxon>Bacillaceae</taxon>
        <taxon>Heyndrickxia</taxon>
    </lineage>
</organism>
<evidence type="ECO:0000313" key="2">
    <source>
        <dbReference type="Proteomes" id="UP000233440"/>
    </source>
</evidence>
<reference evidence="1 2" key="1">
    <citation type="submission" date="2017-11" db="EMBL/GenBank/DDBJ databases">
        <title>Bacillus camelliae sp. nov., isolated from pu'er tea.</title>
        <authorList>
            <person name="Niu L."/>
        </authorList>
    </citation>
    <scope>NUCLEOTIDE SEQUENCE [LARGE SCALE GENOMIC DNA]</scope>
    <source>
        <strain evidence="1 2">7578-1</strain>
    </source>
</reference>
<dbReference type="EMBL" id="PIQO01000017">
    <property type="protein sequence ID" value="PKR83514.1"/>
    <property type="molecule type" value="Genomic_DNA"/>
</dbReference>
<dbReference type="InterPro" id="IPR020296">
    <property type="entry name" value="Spore_Cse60"/>
</dbReference>
<name>A0A2N3LG38_9BACI</name>